<protein>
    <submittedName>
        <fullName evidence="1">Uncharacterized protein</fullName>
    </submittedName>
</protein>
<evidence type="ECO:0000313" key="1">
    <source>
        <dbReference type="EMBL" id="KAJ3832099.1"/>
    </source>
</evidence>
<dbReference type="Proteomes" id="UP001163846">
    <property type="component" value="Unassembled WGS sequence"/>
</dbReference>
<reference evidence="1" key="1">
    <citation type="submission" date="2022-08" db="EMBL/GenBank/DDBJ databases">
        <authorList>
            <consortium name="DOE Joint Genome Institute"/>
            <person name="Min B."/>
            <person name="Riley R."/>
            <person name="Sierra-Patev S."/>
            <person name="Naranjo-Ortiz M."/>
            <person name="Looney B."/>
            <person name="Konkel Z."/>
            <person name="Slot J.C."/>
            <person name="Sakamoto Y."/>
            <person name="Steenwyk J.L."/>
            <person name="Rokas A."/>
            <person name="Carro J."/>
            <person name="Camarero S."/>
            <person name="Ferreira P."/>
            <person name="Molpeceres G."/>
            <person name="Ruiz-Duenas F.J."/>
            <person name="Serrano A."/>
            <person name="Henrissat B."/>
            <person name="Drula E."/>
            <person name="Hughes K.W."/>
            <person name="Mata J.L."/>
            <person name="Ishikawa N.K."/>
            <person name="Vargas-Isla R."/>
            <person name="Ushijima S."/>
            <person name="Smith C.A."/>
            <person name="Ahrendt S."/>
            <person name="Andreopoulos W."/>
            <person name="He G."/>
            <person name="Labutti K."/>
            <person name="Lipzen A."/>
            <person name="Ng V."/>
            <person name="Sandor L."/>
            <person name="Barry K."/>
            <person name="Martinez A.T."/>
            <person name="Xiao Y."/>
            <person name="Gibbons J.G."/>
            <person name="Terashima K."/>
            <person name="Hibbett D.S."/>
            <person name="Grigoriev I.V."/>
        </authorList>
    </citation>
    <scope>NUCLEOTIDE SEQUENCE</scope>
    <source>
        <strain evidence="1">TFB9207</strain>
    </source>
</reference>
<comment type="caution">
    <text evidence="1">The sequence shown here is derived from an EMBL/GenBank/DDBJ whole genome shotgun (WGS) entry which is preliminary data.</text>
</comment>
<evidence type="ECO:0000313" key="2">
    <source>
        <dbReference type="Proteomes" id="UP001163846"/>
    </source>
</evidence>
<gene>
    <name evidence="1" type="ORF">F5878DRAFT_635578</name>
</gene>
<dbReference type="AlphaFoldDB" id="A0AA38NWU1"/>
<keyword evidence="2" id="KW-1185">Reference proteome</keyword>
<organism evidence="1 2">
    <name type="scientific">Lentinula raphanica</name>
    <dbReference type="NCBI Taxonomy" id="153919"/>
    <lineage>
        <taxon>Eukaryota</taxon>
        <taxon>Fungi</taxon>
        <taxon>Dikarya</taxon>
        <taxon>Basidiomycota</taxon>
        <taxon>Agaricomycotina</taxon>
        <taxon>Agaricomycetes</taxon>
        <taxon>Agaricomycetidae</taxon>
        <taxon>Agaricales</taxon>
        <taxon>Marasmiineae</taxon>
        <taxon>Omphalotaceae</taxon>
        <taxon>Lentinula</taxon>
    </lineage>
</organism>
<dbReference type="EMBL" id="MU807082">
    <property type="protein sequence ID" value="KAJ3832099.1"/>
    <property type="molecule type" value="Genomic_DNA"/>
</dbReference>
<sequence length="236" mass="26093">MSTGWTYSLGSLCNRCHRFSRVMLLSVSSLFSIGRPFLVLLLAACLLSIPVIAQPTDPAKQVGVDDGSTASRSGPKRVQLEVTLLSEALVGQGGVGKRASLRIGTKKFHSKGMPTRGLTKETKIGQFHFVNEALGDEDMETARELTEEWPVLGAMAYWKFVNDMVVYLALLGAVDYSTLEKWDTVVPGNPLQAAYDDQSFCRRCSTMFRISPLRQTYASPARLRTVRNVRKGIFPQ</sequence>
<name>A0AA38NWU1_9AGAR</name>
<accession>A0AA38NWU1</accession>
<proteinExistence type="predicted"/>